<comment type="similarity">
    <text evidence="1">Belongs to the bacterial solute-binding protein 8 family.</text>
</comment>
<dbReference type="Proteomes" id="UP000027936">
    <property type="component" value="Unassembled WGS sequence"/>
</dbReference>
<sequence>MRKSYISRMAISIVLLFLVIGCSGTKTQEQADPESKAGSEQQKRGFPVTLTDATGTETTIKNKPTRIVSLMPSNTEIAFALGAGDEVVGVTDWDNYPEEVLEIEKVGGLDFNVEKVLALEPDLVLANASGMSNEEGYKQLQSVGVPVVVVPDATSFDGVYDSIALIGKAVGADQKATEIISTMKEKLEKIKEKASTISDEEKKTVWVEVQPQPDLYTTGKGTFMDDMLTLINAKNAAGDYEGWVQFTEEDAISLNPDVIVVTYGFYVENPAEMVYSRPAWKDVPAVKKNRVFEVDADKTNRSGPRLIEGVEELASVIYPEVFNK</sequence>
<accession>A0A072P556</accession>
<dbReference type="Gene3D" id="3.40.50.1980">
    <property type="entry name" value="Nitrogenase molybdenum iron protein domain"/>
    <property type="match status" value="2"/>
</dbReference>
<feature type="region of interest" description="Disordered" evidence="3">
    <location>
        <begin position="28"/>
        <end position="54"/>
    </location>
</feature>
<dbReference type="RefSeq" id="WP_035193063.1">
    <property type="nucleotide sequence ID" value="NZ_JJRY01000001.1"/>
</dbReference>
<feature type="chain" id="PRO_5001681314" evidence="4">
    <location>
        <begin position="32"/>
        <end position="324"/>
    </location>
</feature>
<evidence type="ECO:0000256" key="3">
    <source>
        <dbReference type="SAM" id="MobiDB-lite"/>
    </source>
</evidence>
<dbReference type="EMBL" id="JJRY01000001">
    <property type="protein sequence ID" value="KEF40590.1"/>
    <property type="molecule type" value="Genomic_DNA"/>
</dbReference>
<evidence type="ECO:0000256" key="2">
    <source>
        <dbReference type="ARBA" id="ARBA00022729"/>
    </source>
</evidence>
<evidence type="ECO:0000313" key="7">
    <source>
        <dbReference type="Proteomes" id="UP000027936"/>
    </source>
</evidence>
<evidence type="ECO:0000256" key="4">
    <source>
        <dbReference type="SAM" id="SignalP"/>
    </source>
</evidence>
<dbReference type="InterPro" id="IPR002491">
    <property type="entry name" value="ABC_transptr_periplasmic_BD"/>
</dbReference>
<dbReference type="Pfam" id="PF01497">
    <property type="entry name" value="Peripla_BP_2"/>
    <property type="match status" value="1"/>
</dbReference>
<feature type="domain" description="Fe/B12 periplasmic-binding" evidence="5">
    <location>
        <begin position="66"/>
        <end position="321"/>
    </location>
</feature>
<evidence type="ECO:0000313" key="6">
    <source>
        <dbReference type="EMBL" id="KEF40590.1"/>
    </source>
</evidence>
<evidence type="ECO:0000256" key="1">
    <source>
        <dbReference type="ARBA" id="ARBA00008814"/>
    </source>
</evidence>
<comment type="caution">
    <text evidence="6">The sequence shown here is derived from an EMBL/GenBank/DDBJ whole genome shotgun (WGS) entry which is preliminary data.</text>
</comment>
<dbReference type="PANTHER" id="PTHR30535:SF34">
    <property type="entry name" value="MOLYBDATE-BINDING PROTEIN MOLA"/>
    <property type="match status" value="1"/>
</dbReference>
<reference evidence="6 7" key="1">
    <citation type="submission" date="2014-04" db="EMBL/GenBank/DDBJ databases">
        <title>Draft genome sequence of Bacillus azotoformans MEV2011, a (co-) denitrifying strain unable to grow in the presence of oxygen.</title>
        <authorList>
            <person name="Nielsen M."/>
            <person name="Schreiber L."/>
            <person name="Finster K."/>
            <person name="Schramm A."/>
        </authorList>
    </citation>
    <scope>NUCLEOTIDE SEQUENCE [LARGE SCALE GENOMIC DNA]</scope>
    <source>
        <strain evidence="6 7">MEV2011</strain>
    </source>
</reference>
<feature type="signal peptide" evidence="4">
    <location>
        <begin position="1"/>
        <end position="31"/>
    </location>
</feature>
<protein>
    <submittedName>
        <fullName evidence="6">ABC-type Fe3+-hydroxamate transport system, periplasmic component</fullName>
    </submittedName>
</protein>
<dbReference type="PATRIC" id="fig|1348973.3.peg.605"/>
<dbReference type="AlphaFoldDB" id="A0A072P556"/>
<dbReference type="GO" id="GO:0071281">
    <property type="term" value="P:cellular response to iron ion"/>
    <property type="evidence" value="ECO:0007669"/>
    <property type="project" value="TreeGrafter"/>
</dbReference>
<dbReference type="InterPro" id="IPR054828">
    <property type="entry name" value="Vit_B12_bind_prot"/>
</dbReference>
<dbReference type="SUPFAM" id="SSF53807">
    <property type="entry name" value="Helical backbone' metal receptor"/>
    <property type="match status" value="1"/>
</dbReference>
<dbReference type="InterPro" id="IPR050902">
    <property type="entry name" value="ABC_Transporter_SBP"/>
</dbReference>
<evidence type="ECO:0000259" key="5">
    <source>
        <dbReference type="PROSITE" id="PS50983"/>
    </source>
</evidence>
<dbReference type="CDD" id="cd01143">
    <property type="entry name" value="YvrC"/>
    <property type="match status" value="1"/>
</dbReference>
<proteinExistence type="inferred from homology"/>
<dbReference type="NCBIfam" id="NF038402">
    <property type="entry name" value="TroA_like"/>
    <property type="match status" value="1"/>
</dbReference>
<dbReference type="PROSITE" id="PS50983">
    <property type="entry name" value="FE_B12_PBP"/>
    <property type="match status" value="1"/>
</dbReference>
<dbReference type="FunFam" id="3.40.50.1980:FF:000035">
    <property type="entry name" value="Iron ABC transporter substrate-binding protein"/>
    <property type="match status" value="1"/>
</dbReference>
<name>A0A072P556_SCHAZ</name>
<dbReference type="OrthoDB" id="9816357at2"/>
<keyword evidence="2 4" id="KW-0732">Signal</keyword>
<dbReference type="PROSITE" id="PS51257">
    <property type="entry name" value="PROKAR_LIPOPROTEIN"/>
    <property type="match status" value="1"/>
</dbReference>
<dbReference type="PANTHER" id="PTHR30535">
    <property type="entry name" value="VITAMIN B12-BINDING PROTEIN"/>
    <property type="match status" value="1"/>
</dbReference>
<organism evidence="6 7">
    <name type="scientific">Schinkia azotoformans MEV2011</name>
    <dbReference type="NCBI Taxonomy" id="1348973"/>
    <lineage>
        <taxon>Bacteria</taxon>
        <taxon>Bacillati</taxon>
        <taxon>Bacillota</taxon>
        <taxon>Bacilli</taxon>
        <taxon>Bacillales</taxon>
        <taxon>Bacillaceae</taxon>
        <taxon>Calidifontibacillus/Schinkia group</taxon>
        <taxon>Schinkia</taxon>
    </lineage>
</organism>
<feature type="compositionally biased region" description="Basic and acidic residues" evidence="3">
    <location>
        <begin position="33"/>
        <end position="43"/>
    </location>
</feature>
<gene>
    <name evidence="6" type="ORF">M670_00617</name>
</gene>